<evidence type="ECO:0000259" key="1">
    <source>
        <dbReference type="Pfam" id="PF00561"/>
    </source>
</evidence>
<gene>
    <name evidence="2" type="ORF">SAMN04489765_2465</name>
</gene>
<proteinExistence type="predicted"/>
<dbReference type="PRINTS" id="PR00111">
    <property type="entry name" value="ABHYDROLASE"/>
</dbReference>
<protein>
    <submittedName>
        <fullName evidence="2">Pimeloyl-ACP methyl ester carboxylesterase</fullName>
    </submittedName>
</protein>
<reference evidence="3" key="1">
    <citation type="submission" date="2016-10" db="EMBL/GenBank/DDBJ databases">
        <authorList>
            <person name="Varghese N."/>
            <person name="Submissions S."/>
        </authorList>
    </citation>
    <scope>NUCLEOTIDE SEQUENCE [LARGE SCALE GENOMIC DNA]</scope>
    <source>
        <strain evidence="3">DSM 44142</strain>
    </source>
</reference>
<dbReference type="RefSeq" id="WP_068565211.1">
    <property type="nucleotide sequence ID" value="NZ_AP025457.1"/>
</dbReference>
<dbReference type="Proteomes" id="UP000183053">
    <property type="component" value="Unassembled WGS sequence"/>
</dbReference>
<dbReference type="InterPro" id="IPR029058">
    <property type="entry name" value="AB_hydrolase_fold"/>
</dbReference>
<evidence type="ECO:0000313" key="2">
    <source>
        <dbReference type="EMBL" id="SDQ94818.1"/>
    </source>
</evidence>
<dbReference type="InterPro" id="IPR000073">
    <property type="entry name" value="AB_hydrolase_1"/>
</dbReference>
<evidence type="ECO:0000313" key="3">
    <source>
        <dbReference type="Proteomes" id="UP000183053"/>
    </source>
</evidence>
<sequence length="267" mass="27595">MYSDDASAILSETHYEIVDDGRPGPVVALAHGAGGGVRENFGPLIDGVSDRRFVGPYWPGSGGTPRTDRPLEIDELADAVVAAAVDAGAERFPVVGLSLGAAIAVTAALRHPEHVSALVLTVGLACADFRVRTATDTIGALAAAGAWDALAAYVLGAASSETTLRALTDEQLERARVEVRDGMPAGAPDQMEVAGRVDVTGLLPRVSVPTLVAVSGGDRLVPVDIGRRFAEIPGARLVEYPDAGHVFTPAEAAVWTADVAEFLRALA</sequence>
<dbReference type="Pfam" id="PF00561">
    <property type="entry name" value="Abhydrolase_1"/>
    <property type="match status" value="1"/>
</dbReference>
<dbReference type="STRING" id="47312.SAMN04489765_2465"/>
<dbReference type="EMBL" id="FNLF01000002">
    <property type="protein sequence ID" value="SDQ94818.1"/>
    <property type="molecule type" value="Genomic_DNA"/>
</dbReference>
<dbReference type="OrthoDB" id="3210844at2"/>
<dbReference type="SUPFAM" id="SSF53474">
    <property type="entry name" value="alpha/beta-Hydrolases"/>
    <property type="match status" value="1"/>
</dbReference>
<dbReference type="Gene3D" id="3.40.50.1820">
    <property type="entry name" value="alpha/beta hydrolase"/>
    <property type="match status" value="1"/>
</dbReference>
<feature type="domain" description="AB hydrolase-1" evidence="1">
    <location>
        <begin position="25"/>
        <end position="246"/>
    </location>
</feature>
<accession>A0A1H1F1N6</accession>
<organism evidence="2 3">
    <name type="scientific">Tsukamurella pulmonis</name>
    <dbReference type="NCBI Taxonomy" id="47312"/>
    <lineage>
        <taxon>Bacteria</taxon>
        <taxon>Bacillati</taxon>
        <taxon>Actinomycetota</taxon>
        <taxon>Actinomycetes</taxon>
        <taxon>Mycobacteriales</taxon>
        <taxon>Tsukamurellaceae</taxon>
        <taxon>Tsukamurella</taxon>
    </lineage>
</organism>
<dbReference type="InterPro" id="IPR050471">
    <property type="entry name" value="AB_hydrolase"/>
</dbReference>
<dbReference type="GO" id="GO:0003824">
    <property type="term" value="F:catalytic activity"/>
    <property type="evidence" value="ECO:0007669"/>
    <property type="project" value="UniProtKB-ARBA"/>
</dbReference>
<keyword evidence="3" id="KW-1185">Reference proteome</keyword>
<name>A0A1H1F1N6_9ACTN</name>
<dbReference type="PANTHER" id="PTHR43433:SF8">
    <property type="entry name" value="BIFUNCTIONAL LIPASE_ADENYLATE CYCLASE LIPJ"/>
    <property type="match status" value="1"/>
</dbReference>
<dbReference type="AlphaFoldDB" id="A0A1H1F1N6"/>
<dbReference type="PANTHER" id="PTHR43433">
    <property type="entry name" value="HYDROLASE, ALPHA/BETA FOLD FAMILY PROTEIN"/>
    <property type="match status" value="1"/>
</dbReference>